<keyword evidence="4" id="KW-1185">Reference proteome</keyword>
<dbReference type="InterPro" id="IPR025736">
    <property type="entry name" value="PucR_C-HTH_dom"/>
</dbReference>
<dbReference type="EMBL" id="PDJK01000002">
    <property type="protein sequence ID" value="PFG50442.1"/>
    <property type="molecule type" value="Genomic_DNA"/>
</dbReference>
<comment type="caution">
    <text evidence="3">The sequence shown here is derived from an EMBL/GenBank/DDBJ whole genome shotgun (WGS) entry which is preliminary data.</text>
</comment>
<evidence type="ECO:0000313" key="3">
    <source>
        <dbReference type="EMBL" id="PFG50442.1"/>
    </source>
</evidence>
<evidence type="ECO:0000313" key="4">
    <source>
        <dbReference type="Proteomes" id="UP000243542"/>
    </source>
</evidence>
<dbReference type="Proteomes" id="UP000243542">
    <property type="component" value="Unassembled WGS sequence"/>
</dbReference>
<sequence>MAAVPVDVVVGLLGAASAGHPEPDDEVRELLSGSGLPEQDVARISAEVRRLNAGVARWRWRGRELSALFSSARELAQLRDVDELLSRLVERAHDLVGTDVTYLSEFDVHSRELRVRTTLGTVAPAFLGLRVPPGMGLASMVVEGRRPCWTSSYDAMTQAPHESGIDAAVHAEGLVSLLGVPLLAGEEVIGVLFAANRFEHAFSPDEISLLSAFADHAAVVLQTARLLARTQTAAEETRHAYGELARHVEAMERASGVHTDLTSLVLQGGDAGEVATALGRALRCRVSILDENSAAKNPAVRQSRHSGRCVATGDGALAVAVVAGSALLGALLLEEGAVEFGPVERRTAERAAQITALLRLKQDALAEAEQRVRGDLLAELVSGDPDRLADIADRARARGIRLDELRSVVLLAVPADRQRQAARAARRAAALVGEHAEHVVALTEDRDPEAAGRAVHAVVREALGTAVLAVAASVDELPAGLGAEVEAAGACARALPALGIADAAVTTDEYLPYAALFGPGNTRVAAFVRRLVGPVVDWDAGHGGTLLPTLAAYLGNRMSPVAAARALHVHKNTVLQRLERVAELLGPDWQEPDRLFRLTVAVRLARLPDGP</sequence>
<protein>
    <submittedName>
        <fullName evidence="3">GAF domain-containing protein</fullName>
    </submittedName>
</protein>
<dbReference type="InterPro" id="IPR051448">
    <property type="entry name" value="CdaR-like_regulators"/>
</dbReference>
<feature type="domain" description="GAF" evidence="2">
    <location>
        <begin position="80"/>
        <end position="231"/>
    </location>
</feature>
<dbReference type="Pfam" id="PF13556">
    <property type="entry name" value="HTH_30"/>
    <property type="match status" value="1"/>
</dbReference>
<accession>A0A2A9FIP6</accession>
<proteinExistence type="inferred from homology"/>
<gene>
    <name evidence="3" type="ORF">ATK36_5677</name>
</gene>
<reference evidence="3 4" key="1">
    <citation type="submission" date="2017-10" db="EMBL/GenBank/DDBJ databases">
        <title>Sequencing the genomes of 1000 actinobacteria strains.</title>
        <authorList>
            <person name="Klenk H.-P."/>
        </authorList>
    </citation>
    <scope>NUCLEOTIDE SEQUENCE [LARGE SCALE GENOMIC DNA]</scope>
    <source>
        <strain evidence="3 4">DSM 46092</strain>
    </source>
</reference>
<name>A0A2A9FIP6_9PSEU</name>
<dbReference type="RefSeq" id="WP_098514171.1">
    <property type="nucleotide sequence ID" value="NZ_JBIAKZ010000003.1"/>
</dbReference>
<dbReference type="SMART" id="SM00065">
    <property type="entry name" value="GAF"/>
    <property type="match status" value="1"/>
</dbReference>
<dbReference type="PANTHER" id="PTHR33744">
    <property type="entry name" value="CARBOHYDRATE DIACID REGULATOR"/>
    <property type="match status" value="1"/>
</dbReference>
<dbReference type="Gene3D" id="1.10.10.2840">
    <property type="entry name" value="PucR C-terminal helix-turn-helix domain"/>
    <property type="match status" value="1"/>
</dbReference>
<organism evidence="3 4">
    <name type="scientific">Amycolatopsis sulphurea</name>
    <dbReference type="NCBI Taxonomy" id="76022"/>
    <lineage>
        <taxon>Bacteria</taxon>
        <taxon>Bacillati</taxon>
        <taxon>Actinomycetota</taxon>
        <taxon>Actinomycetes</taxon>
        <taxon>Pseudonocardiales</taxon>
        <taxon>Pseudonocardiaceae</taxon>
        <taxon>Amycolatopsis</taxon>
    </lineage>
</organism>
<dbReference type="InterPro" id="IPR041522">
    <property type="entry name" value="CdaR_GGDEF"/>
</dbReference>
<dbReference type="Pfam" id="PF17853">
    <property type="entry name" value="GGDEF_2"/>
    <property type="match status" value="1"/>
</dbReference>
<evidence type="ECO:0000256" key="1">
    <source>
        <dbReference type="ARBA" id="ARBA00006754"/>
    </source>
</evidence>
<dbReference type="Pfam" id="PF13185">
    <property type="entry name" value="GAF_2"/>
    <property type="match status" value="1"/>
</dbReference>
<dbReference type="InterPro" id="IPR042070">
    <property type="entry name" value="PucR_C-HTH_sf"/>
</dbReference>
<dbReference type="InterPro" id="IPR003018">
    <property type="entry name" value="GAF"/>
</dbReference>
<dbReference type="SUPFAM" id="SSF55781">
    <property type="entry name" value="GAF domain-like"/>
    <property type="match status" value="1"/>
</dbReference>
<dbReference type="Gene3D" id="3.30.450.40">
    <property type="match status" value="1"/>
</dbReference>
<comment type="similarity">
    <text evidence="1">Belongs to the CdaR family.</text>
</comment>
<dbReference type="AlphaFoldDB" id="A0A2A9FIP6"/>
<dbReference type="InterPro" id="IPR029016">
    <property type="entry name" value="GAF-like_dom_sf"/>
</dbReference>
<evidence type="ECO:0000259" key="2">
    <source>
        <dbReference type="SMART" id="SM00065"/>
    </source>
</evidence>
<dbReference type="PANTHER" id="PTHR33744:SF1">
    <property type="entry name" value="DNA-BINDING TRANSCRIPTIONAL ACTIVATOR ADER"/>
    <property type="match status" value="1"/>
</dbReference>